<dbReference type="Gene3D" id="3.40.50.300">
    <property type="entry name" value="P-loop containing nucleotide triphosphate hydrolases"/>
    <property type="match status" value="1"/>
</dbReference>
<dbReference type="Gene3D" id="1.10.260.40">
    <property type="entry name" value="lambda repressor-like DNA-binding domains"/>
    <property type="match status" value="1"/>
</dbReference>
<dbReference type="PANTHER" id="PTHR35894">
    <property type="entry name" value="GENERAL SECRETION PATHWAY PROTEIN A-RELATED"/>
    <property type="match status" value="1"/>
</dbReference>
<dbReference type="SUPFAM" id="SSF52540">
    <property type="entry name" value="P-loop containing nucleoside triphosphate hydrolases"/>
    <property type="match status" value="1"/>
</dbReference>
<dbReference type="EMBL" id="BK015831">
    <property type="protein sequence ID" value="DAE27200.1"/>
    <property type="molecule type" value="Genomic_DNA"/>
</dbReference>
<dbReference type="InterPro" id="IPR049945">
    <property type="entry name" value="AAA_22"/>
</dbReference>
<dbReference type="PANTHER" id="PTHR35894:SF5">
    <property type="entry name" value="MU-LIKE PROPHAGE FLUMU DNA TRANSPOSITION PROTEIN B"/>
    <property type="match status" value="1"/>
</dbReference>
<name>A0A8S5R730_9VIRU</name>
<dbReference type="InterPro" id="IPR052026">
    <property type="entry name" value="ExeA_AAA_ATPase_DNA-bind"/>
</dbReference>
<dbReference type="InterPro" id="IPR001387">
    <property type="entry name" value="Cro/C1-type_HTH"/>
</dbReference>
<dbReference type="SUPFAM" id="SSF47413">
    <property type="entry name" value="lambda repressor-like DNA-binding domains"/>
    <property type="match status" value="1"/>
</dbReference>
<sequence length="286" mass="32843">MKKIQVNQEEKSLLKQSINDFCKEHALSKSAFAKRCGVSDGTLSFIENEQFEKVSDEMVQKINSFINKVNVGDIYQSVDFLDAFAACDLARTHHLMIGLIANTGMGKTTTLRTYARKKNVFYVSFCKSVKAGQFFSELLCELGVSFDGSLNEKINRVAKELNKKDHPLLIIDEAGKITHPIMLYLQELRDKTISNCGIILAGMPYFKTNLQKYADRQKEGCAEFLRRINVWHTFLGLSPKEVEEICRRNGLDDQKETESLRNIKRFGDLMNEIFLYKIRKDRMLDL</sequence>
<dbReference type="GO" id="GO:0016887">
    <property type="term" value="F:ATP hydrolysis activity"/>
    <property type="evidence" value="ECO:0007669"/>
    <property type="project" value="InterPro"/>
</dbReference>
<organism evidence="2">
    <name type="scientific">virus sp. ctuWX8</name>
    <dbReference type="NCBI Taxonomy" id="2826816"/>
    <lineage>
        <taxon>Viruses</taxon>
    </lineage>
</organism>
<feature type="domain" description="HTH cro/C1-type" evidence="1">
    <location>
        <begin position="18"/>
        <end position="74"/>
    </location>
</feature>
<dbReference type="InterPro" id="IPR027417">
    <property type="entry name" value="P-loop_NTPase"/>
</dbReference>
<dbReference type="CDD" id="cd00093">
    <property type="entry name" value="HTH_XRE"/>
    <property type="match status" value="1"/>
</dbReference>
<accession>A0A8S5R730</accession>
<evidence type="ECO:0000259" key="1">
    <source>
        <dbReference type="PROSITE" id="PS50943"/>
    </source>
</evidence>
<dbReference type="Pfam" id="PF13401">
    <property type="entry name" value="AAA_22"/>
    <property type="match status" value="1"/>
</dbReference>
<proteinExistence type="predicted"/>
<dbReference type="InterPro" id="IPR010982">
    <property type="entry name" value="Lambda_DNA-bd_dom_sf"/>
</dbReference>
<reference evidence="2" key="1">
    <citation type="journal article" date="2021" name="Proc. Natl. Acad. Sci. U.S.A.">
        <title>A Catalog of Tens of Thousands of Viruses from Human Metagenomes Reveals Hidden Associations with Chronic Diseases.</title>
        <authorList>
            <person name="Tisza M.J."/>
            <person name="Buck C.B."/>
        </authorList>
    </citation>
    <scope>NUCLEOTIDE SEQUENCE</scope>
    <source>
        <strain evidence="2">CtuWX8</strain>
    </source>
</reference>
<protein>
    <submittedName>
        <fullName evidence="2">AAA domain protein</fullName>
    </submittedName>
</protein>
<evidence type="ECO:0000313" key="2">
    <source>
        <dbReference type="EMBL" id="DAE27200.1"/>
    </source>
</evidence>
<dbReference type="GO" id="GO:0003677">
    <property type="term" value="F:DNA binding"/>
    <property type="evidence" value="ECO:0007669"/>
    <property type="project" value="InterPro"/>
</dbReference>
<dbReference type="PROSITE" id="PS50943">
    <property type="entry name" value="HTH_CROC1"/>
    <property type="match status" value="1"/>
</dbReference>